<dbReference type="Proteomes" id="UP000184038">
    <property type="component" value="Unassembled WGS sequence"/>
</dbReference>
<dbReference type="GO" id="GO:0004553">
    <property type="term" value="F:hydrolase activity, hydrolyzing O-glycosyl compounds"/>
    <property type="evidence" value="ECO:0007669"/>
    <property type="project" value="InterPro"/>
</dbReference>
<dbReference type="GO" id="GO:0005975">
    <property type="term" value="P:carbohydrate metabolic process"/>
    <property type="evidence" value="ECO:0007669"/>
    <property type="project" value="InterPro"/>
</dbReference>
<reference evidence="3 4" key="1">
    <citation type="submission" date="2016-11" db="EMBL/GenBank/DDBJ databases">
        <authorList>
            <person name="Jaros S."/>
            <person name="Januszkiewicz K."/>
            <person name="Wedrychowicz H."/>
        </authorList>
    </citation>
    <scope>NUCLEOTIDE SEQUENCE [LARGE SCALE GENOMIC DNA]</scope>
    <source>
        <strain evidence="3 4">DSM 15930</strain>
    </source>
</reference>
<dbReference type="Pfam" id="PF02839">
    <property type="entry name" value="CBM_5_12"/>
    <property type="match status" value="1"/>
</dbReference>
<sequence length="78" mass="8709">MAYDGNAVAVYDTAKAVLDNGIVEPEKPIEGYTAYDSTKIYVAGDRVTYNGKVFEAFWRTLGDVPDETQQWGVWRVVS</sequence>
<dbReference type="STRING" id="1120996.SAMN02746066_04522"/>
<feature type="domain" description="Chitin-binding type-3" evidence="2">
    <location>
        <begin position="32"/>
        <end position="77"/>
    </location>
</feature>
<name>A0A1M7NJ33_9FIRM</name>
<dbReference type="InterPro" id="IPR003610">
    <property type="entry name" value="CBM5/12"/>
</dbReference>
<dbReference type="CDD" id="cd12215">
    <property type="entry name" value="ChiC_BD"/>
    <property type="match status" value="1"/>
</dbReference>
<evidence type="ECO:0000313" key="4">
    <source>
        <dbReference type="Proteomes" id="UP000184038"/>
    </source>
</evidence>
<keyword evidence="4" id="KW-1185">Reference proteome</keyword>
<accession>A0A1M7NJ33</accession>
<organism evidence="3 4">
    <name type="scientific">Anaerosporobacter mobilis DSM 15930</name>
    <dbReference type="NCBI Taxonomy" id="1120996"/>
    <lineage>
        <taxon>Bacteria</taxon>
        <taxon>Bacillati</taxon>
        <taxon>Bacillota</taxon>
        <taxon>Clostridia</taxon>
        <taxon>Lachnospirales</taxon>
        <taxon>Lachnospiraceae</taxon>
        <taxon>Anaerosporobacter</taxon>
    </lineage>
</organism>
<dbReference type="OrthoDB" id="9803752at2"/>
<evidence type="ECO:0000256" key="1">
    <source>
        <dbReference type="ARBA" id="ARBA00022801"/>
    </source>
</evidence>
<dbReference type="Gene3D" id="2.10.10.20">
    <property type="entry name" value="Carbohydrate-binding module superfamily 5/12"/>
    <property type="match status" value="1"/>
</dbReference>
<gene>
    <name evidence="3" type="ORF">SAMN02746066_04522</name>
</gene>
<protein>
    <submittedName>
        <fullName evidence="3">Carbohydrate binding domain-containing protein</fullName>
    </submittedName>
</protein>
<dbReference type="InterPro" id="IPR036573">
    <property type="entry name" value="CBM_sf_5/12"/>
</dbReference>
<dbReference type="RefSeq" id="WP_073291723.1">
    <property type="nucleotide sequence ID" value="NZ_FRCP01000029.1"/>
</dbReference>
<dbReference type="AlphaFoldDB" id="A0A1M7NJ33"/>
<evidence type="ECO:0000259" key="2">
    <source>
        <dbReference type="SMART" id="SM00495"/>
    </source>
</evidence>
<dbReference type="EMBL" id="FRCP01000029">
    <property type="protein sequence ID" value="SHN03469.1"/>
    <property type="molecule type" value="Genomic_DNA"/>
</dbReference>
<evidence type="ECO:0000313" key="3">
    <source>
        <dbReference type="EMBL" id="SHN03469.1"/>
    </source>
</evidence>
<keyword evidence="1" id="KW-0378">Hydrolase</keyword>
<dbReference type="SMART" id="SM00495">
    <property type="entry name" value="ChtBD3"/>
    <property type="match status" value="1"/>
</dbReference>
<dbReference type="SUPFAM" id="SSF51055">
    <property type="entry name" value="Carbohydrate binding domain"/>
    <property type="match status" value="1"/>
</dbReference>
<proteinExistence type="predicted"/>
<dbReference type="GO" id="GO:0005576">
    <property type="term" value="C:extracellular region"/>
    <property type="evidence" value="ECO:0007669"/>
    <property type="project" value="InterPro"/>
</dbReference>
<dbReference type="GO" id="GO:0030246">
    <property type="term" value="F:carbohydrate binding"/>
    <property type="evidence" value="ECO:0007669"/>
    <property type="project" value="InterPro"/>
</dbReference>